<keyword evidence="1" id="KW-1133">Transmembrane helix</keyword>
<evidence type="ECO:0000313" key="4">
    <source>
        <dbReference type="Proteomes" id="UP001257060"/>
    </source>
</evidence>
<dbReference type="Proteomes" id="UP001257060">
    <property type="component" value="Unassembled WGS sequence"/>
</dbReference>
<keyword evidence="4" id="KW-1185">Reference proteome</keyword>
<accession>A0ABU2GH78</accession>
<protein>
    <recommendedName>
        <fullName evidence="2">DUF7305 domain-containing protein</fullName>
    </recommendedName>
</protein>
<dbReference type="InterPro" id="IPR055713">
    <property type="entry name" value="DUF7289"/>
</dbReference>
<comment type="caution">
    <text evidence="3">The sequence shown here is derived from an EMBL/GenBank/DDBJ whole genome shotgun (WGS) entry which is preliminary data.</text>
</comment>
<evidence type="ECO:0000256" key="1">
    <source>
        <dbReference type="SAM" id="Phobius"/>
    </source>
</evidence>
<keyword evidence="1" id="KW-0812">Transmembrane</keyword>
<keyword evidence="1" id="KW-0472">Membrane</keyword>
<name>A0ABU2GH78_9EURY</name>
<dbReference type="RefSeq" id="WP_310925061.1">
    <property type="nucleotide sequence ID" value="NZ_JAMQOP010000003.1"/>
</dbReference>
<reference evidence="3 4" key="1">
    <citation type="submission" date="2022-06" db="EMBL/GenBank/DDBJ databases">
        <title>Halogeometricum sp. a new haloarchaeum isolate from saline soil.</title>
        <authorList>
            <person name="Strakova D."/>
            <person name="Galisteo C."/>
            <person name="Sanchez-Porro C."/>
            <person name="Ventosa A."/>
        </authorList>
    </citation>
    <scope>NUCLEOTIDE SEQUENCE [LARGE SCALE GENOMIC DNA]</scope>
    <source>
        <strain evidence="3 4">S1BR25-6</strain>
    </source>
</reference>
<gene>
    <name evidence="3" type="ORF">NDI76_15585</name>
</gene>
<dbReference type="EMBL" id="JAMQOP010000003">
    <property type="protein sequence ID" value="MDS0300168.1"/>
    <property type="molecule type" value="Genomic_DNA"/>
</dbReference>
<dbReference type="Pfam" id="PF23981">
    <property type="entry name" value="DUF7305"/>
    <property type="match status" value="1"/>
</dbReference>
<dbReference type="InterPro" id="IPR055729">
    <property type="entry name" value="DUF7305"/>
</dbReference>
<organism evidence="3 4">
    <name type="scientific">Halogeometricum salsisoli</name>
    <dbReference type="NCBI Taxonomy" id="2950536"/>
    <lineage>
        <taxon>Archaea</taxon>
        <taxon>Methanobacteriati</taxon>
        <taxon>Methanobacteriota</taxon>
        <taxon>Stenosarchaea group</taxon>
        <taxon>Halobacteria</taxon>
        <taxon>Halobacteriales</taxon>
        <taxon>Haloferacaceae</taxon>
        <taxon>Halogeometricum</taxon>
    </lineage>
</organism>
<dbReference type="Pfam" id="PF23960">
    <property type="entry name" value="DUF7289"/>
    <property type="match status" value="1"/>
</dbReference>
<evidence type="ECO:0000259" key="2">
    <source>
        <dbReference type="Pfam" id="PF23981"/>
    </source>
</evidence>
<proteinExistence type="predicted"/>
<feature type="transmembrane region" description="Helical" evidence="1">
    <location>
        <begin position="21"/>
        <end position="41"/>
    </location>
</feature>
<evidence type="ECO:0000313" key="3">
    <source>
        <dbReference type="EMBL" id="MDS0300168.1"/>
    </source>
</evidence>
<sequence>MSGTERRRTRDDRGQSEVLGFILLTAVVVFASSTLVVYGSMAISGQEDVAAVSHAERGLDQFDARASQVALGGSSVQEVDFANLDSLGHAHAADDGWLSVTLRPESGAPTEVVNESLGSVFYRRGETTVAYQGGGIWRADGEGTAMLSRPEFHYTEGTLTIPVVSVDGDAGLTDRAYVQKNGAPTRAFPDRSRDLHNKLESGRVVVTVQSDYYEAWGRYFEDSTDGVVTYDHDADTVTVVFFALPDVRKYDVGIVATSGTGELRVEGNGAYVDSYDSTQGDYAATQSANGSMRISGDVYTTGDSRIEGDVTSGGIVDVDGSSEIRGDVQWTDEPEPDAAARSKISGTVTRIDGIESVAPVDSFVQAYTDRIRADADNDETPYITDNELSIPGATGELGPGDYYLENLNLEGGETLVLNTTDGNVRVAVRDWVNLDAGNVHVVGDGTAHIVVASEATTRAQVTGEGSKDVHFHVGKSSSVHVPGEKADRLVVFGPSHFSATVAGSNGNPASFDGVIFAPAGETGSGYLYVKQGDVYGLVMTGNLTAGQNGAVHYDRGLDNTLTDDSTLSELEYLHVSVHRVLVKSA</sequence>
<feature type="domain" description="DUF7305" evidence="2">
    <location>
        <begin position="349"/>
        <end position="559"/>
    </location>
</feature>